<dbReference type="OrthoDB" id="2430995at2759"/>
<protein>
    <submittedName>
        <fullName evidence="1">6548_t:CDS:1</fullName>
    </submittedName>
</protein>
<gene>
    <name evidence="1" type="ORF">RFULGI_LOCUS18062</name>
</gene>
<reference evidence="1" key="1">
    <citation type="submission" date="2021-06" db="EMBL/GenBank/DDBJ databases">
        <authorList>
            <person name="Kallberg Y."/>
            <person name="Tangrot J."/>
            <person name="Rosling A."/>
        </authorList>
    </citation>
    <scope>NUCLEOTIDE SEQUENCE</scope>
    <source>
        <strain evidence="1">IN212</strain>
    </source>
</reference>
<evidence type="ECO:0000313" key="1">
    <source>
        <dbReference type="EMBL" id="CAG8804246.1"/>
    </source>
</evidence>
<dbReference type="Proteomes" id="UP000789396">
    <property type="component" value="Unassembled WGS sequence"/>
</dbReference>
<dbReference type="AlphaFoldDB" id="A0A9N9K1J4"/>
<evidence type="ECO:0000313" key="2">
    <source>
        <dbReference type="Proteomes" id="UP000789396"/>
    </source>
</evidence>
<comment type="caution">
    <text evidence="1">The sequence shown here is derived from an EMBL/GenBank/DDBJ whole genome shotgun (WGS) entry which is preliminary data.</text>
</comment>
<keyword evidence="2" id="KW-1185">Reference proteome</keyword>
<accession>A0A9N9K1J4</accession>
<organism evidence="1 2">
    <name type="scientific">Racocetra fulgida</name>
    <dbReference type="NCBI Taxonomy" id="60492"/>
    <lineage>
        <taxon>Eukaryota</taxon>
        <taxon>Fungi</taxon>
        <taxon>Fungi incertae sedis</taxon>
        <taxon>Mucoromycota</taxon>
        <taxon>Glomeromycotina</taxon>
        <taxon>Glomeromycetes</taxon>
        <taxon>Diversisporales</taxon>
        <taxon>Gigasporaceae</taxon>
        <taxon>Racocetra</taxon>
    </lineage>
</organism>
<sequence>NLFGQSAFTSEWDENFDKLVKQLLYKHNKNFGIEEINAEILTVVESGCR</sequence>
<feature type="non-terminal residue" evidence="1">
    <location>
        <position position="49"/>
    </location>
</feature>
<dbReference type="EMBL" id="CAJVPZ010075897">
    <property type="protein sequence ID" value="CAG8804246.1"/>
    <property type="molecule type" value="Genomic_DNA"/>
</dbReference>
<feature type="non-terminal residue" evidence="1">
    <location>
        <position position="1"/>
    </location>
</feature>
<proteinExistence type="predicted"/>
<name>A0A9N9K1J4_9GLOM</name>